<keyword evidence="13" id="KW-1185">Reference proteome</keyword>
<dbReference type="InterPro" id="IPR007064">
    <property type="entry name" value="Nmd3_N"/>
</dbReference>
<feature type="domain" description="60S ribosomal export protein NMD3 SH3" evidence="11">
    <location>
        <begin position="252"/>
        <end position="298"/>
    </location>
</feature>
<evidence type="ECO:0000256" key="6">
    <source>
        <dbReference type="ARBA" id="ARBA00023242"/>
    </source>
</evidence>
<organism evidence="12 13">
    <name type="scientific">Paramecium sonneborni</name>
    <dbReference type="NCBI Taxonomy" id="65129"/>
    <lineage>
        <taxon>Eukaryota</taxon>
        <taxon>Sar</taxon>
        <taxon>Alveolata</taxon>
        <taxon>Ciliophora</taxon>
        <taxon>Intramacronucleata</taxon>
        <taxon>Oligohymenophorea</taxon>
        <taxon>Peniculida</taxon>
        <taxon>Parameciidae</taxon>
        <taxon>Paramecium</taxon>
    </lineage>
</organism>
<dbReference type="OrthoDB" id="203821at2759"/>
<dbReference type="PANTHER" id="PTHR12746:SF2">
    <property type="entry name" value="60S RIBOSOMAL EXPORT PROTEIN NMD3"/>
    <property type="match status" value="1"/>
</dbReference>
<dbReference type="InterPro" id="IPR048899">
    <property type="entry name" value="NMD_SH3"/>
</dbReference>
<dbReference type="Pfam" id="PF21192">
    <property type="entry name" value="OB_NMD3"/>
    <property type="match status" value="1"/>
</dbReference>
<evidence type="ECO:0000313" key="13">
    <source>
        <dbReference type="Proteomes" id="UP000692954"/>
    </source>
</evidence>
<feature type="compositionally biased region" description="Basic and acidic residues" evidence="8">
    <location>
        <begin position="436"/>
        <end position="448"/>
    </location>
</feature>
<accession>A0A8S1RK43</accession>
<evidence type="ECO:0000256" key="1">
    <source>
        <dbReference type="ARBA" id="ARBA00009794"/>
    </source>
</evidence>
<sequence length="559" mass="65548">MMETENQQIGNQIKPKTTILCSICDLAFIPSEQKTLICTNCIINQTDITIGITKEGIVNYCRFCHRYLRPPWTLCERESKELLSICLKRLRGLNKVKIIDASFVYTEPSSKRIKVKLTIQKEVLNNTNMQQTFICEFVEHYQQCEDCKKEFTPHTWGAAVQVRQRVDHKKTFFYLEQLLLKYNANDKVLKIEQVDDGLDFFYKTRSHATRLVEYLSTILPIRVKQSKQLVSHDASSNLFNYKYVYAVDLPKVCKDDLVILPLKLCKELGGVGRVQLCYKLTTIIHLIDPLSMKCSDLSIEAFSLYENEIEVYNLKTHQHEFTVIDVERIHTRNLNESYISSSQNAFLPKLTKISIIRESNNYLPITIKSHLGDILKPGQVAIGYDLTQMTIESLEDISNYPECIVVKRQINKEARKLRIFKLKRLEAQNVMEEEGAERKRNNQKKQNDQEEQFEEFLDDVEKDKELRKNINLYRDEDKIKKLSKEDLKKKQKKPVQQQQKKNNDDEWQDDDEDEDDIKLEDLMKDLNLEDKPELAEPVDEAQDEINQFITKLEKVTIEK</sequence>
<gene>
    <name evidence="12" type="ORF">PSON_ATCC_30995.1.T1800014</name>
</gene>
<keyword evidence="5 7" id="KW-0653">Protein transport</keyword>
<dbReference type="InterPro" id="IPR048898">
    <property type="entry name" value="OB_NMD3"/>
</dbReference>
<feature type="region of interest" description="Disordered" evidence="8">
    <location>
        <begin position="431"/>
        <end position="457"/>
    </location>
</feature>
<keyword evidence="6 7" id="KW-0539">Nucleus</keyword>
<dbReference type="GO" id="GO:0015031">
    <property type="term" value="P:protein transport"/>
    <property type="evidence" value="ECO:0007669"/>
    <property type="project" value="UniProtKB-KW"/>
</dbReference>
<comment type="caution">
    <text evidence="12">The sequence shown here is derived from an EMBL/GenBank/DDBJ whole genome shotgun (WGS) entry which is preliminary data.</text>
</comment>
<evidence type="ECO:0000256" key="4">
    <source>
        <dbReference type="ARBA" id="ARBA00022490"/>
    </source>
</evidence>
<feature type="domain" description="60S ribosomal export protein NMD3 OB-fold" evidence="10">
    <location>
        <begin position="320"/>
        <end position="408"/>
    </location>
</feature>
<evidence type="ECO:0000313" key="12">
    <source>
        <dbReference type="EMBL" id="CAD8127793.1"/>
    </source>
</evidence>
<evidence type="ECO:0000256" key="7">
    <source>
        <dbReference type="RuleBase" id="RU364108"/>
    </source>
</evidence>
<dbReference type="InterPro" id="IPR039768">
    <property type="entry name" value="Nmd3"/>
</dbReference>
<dbReference type="GO" id="GO:0005634">
    <property type="term" value="C:nucleus"/>
    <property type="evidence" value="ECO:0007669"/>
    <property type="project" value="UniProtKB-SubCell"/>
</dbReference>
<keyword evidence="4 7" id="KW-0963">Cytoplasm</keyword>
<dbReference type="PANTHER" id="PTHR12746">
    <property type="entry name" value="NONSENSE-MEDIATED MRNA DECAY PROTEIN 3"/>
    <property type="match status" value="1"/>
</dbReference>
<feature type="compositionally biased region" description="Acidic residues" evidence="8">
    <location>
        <begin position="505"/>
        <end position="516"/>
    </location>
</feature>
<evidence type="ECO:0000259" key="10">
    <source>
        <dbReference type="Pfam" id="PF21192"/>
    </source>
</evidence>
<comment type="subcellular location">
    <subcellularLocation>
        <location evidence="7">Cytoplasm</location>
    </subcellularLocation>
    <subcellularLocation>
        <location evidence="7">Nucleus</location>
    </subcellularLocation>
</comment>
<protein>
    <recommendedName>
        <fullName evidence="2 7">60S ribosomal export protein NMD3</fullName>
    </recommendedName>
</protein>
<keyword evidence="3 7" id="KW-0813">Transport</keyword>
<dbReference type="GO" id="GO:0000055">
    <property type="term" value="P:ribosomal large subunit export from nucleus"/>
    <property type="evidence" value="ECO:0007669"/>
    <property type="project" value="TreeGrafter"/>
</dbReference>
<evidence type="ECO:0000259" key="11">
    <source>
        <dbReference type="Pfam" id="PF21193"/>
    </source>
</evidence>
<dbReference type="Pfam" id="PF21193">
    <property type="entry name" value="NMD_SH3"/>
    <property type="match status" value="1"/>
</dbReference>
<dbReference type="AlphaFoldDB" id="A0A8S1RK43"/>
<evidence type="ECO:0000256" key="8">
    <source>
        <dbReference type="SAM" id="MobiDB-lite"/>
    </source>
</evidence>
<evidence type="ECO:0000256" key="2">
    <source>
        <dbReference type="ARBA" id="ARBA00017035"/>
    </source>
</evidence>
<dbReference type="Pfam" id="PF04981">
    <property type="entry name" value="NMD3"/>
    <property type="match status" value="1"/>
</dbReference>
<proteinExistence type="inferred from homology"/>
<evidence type="ECO:0000256" key="3">
    <source>
        <dbReference type="ARBA" id="ARBA00022448"/>
    </source>
</evidence>
<evidence type="ECO:0000259" key="9">
    <source>
        <dbReference type="Pfam" id="PF04981"/>
    </source>
</evidence>
<reference evidence="12" key="1">
    <citation type="submission" date="2021-01" db="EMBL/GenBank/DDBJ databases">
        <authorList>
            <consortium name="Genoscope - CEA"/>
            <person name="William W."/>
        </authorList>
    </citation>
    <scope>NUCLEOTIDE SEQUENCE</scope>
</reference>
<name>A0A8S1RK43_9CILI</name>
<feature type="domain" description="Nmd3 N-terminal" evidence="9">
    <location>
        <begin position="21"/>
        <end position="249"/>
    </location>
</feature>
<feature type="region of interest" description="Disordered" evidence="8">
    <location>
        <begin position="485"/>
        <end position="516"/>
    </location>
</feature>
<evidence type="ECO:0000256" key="5">
    <source>
        <dbReference type="ARBA" id="ARBA00022927"/>
    </source>
</evidence>
<comment type="function">
    <text evidence="7">Acts as an adapter for the XPO1/CRM1-mediated export of the 60S ribosomal subunit.</text>
</comment>
<dbReference type="EMBL" id="CAJJDN010000180">
    <property type="protein sequence ID" value="CAD8127793.1"/>
    <property type="molecule type" value="Genomic_DNA"/>
</dbReference>
<dbReference type="GO" id="GO:0043023">
    <property type="term" value="F:ribosomal large subunit binding"/>
    <property type="evidence" value="ECO:0007669"/>
    <property type="project" value="InterPro"/>
</dbReference>
<dbReference type="Proteomes" id="UP000692954">
    <property type="component" value="Unassembled WGS sequence"/>
</dbReference>
<dbReference type="GO" id="GO:0005737">
    <property type="term" value="C:cytoplasm"/>
    <property type="evidence" value="ECO:0007669"/>
    <property type="project" value="UniProtKB-SubCell"/>
</dbReference>
<comment type="similarity">
    <text evidence="1 7">Belongs to the NMD3 family.</text>
</comment>